<evidence type="ECO:0000313" key="2">
    <source>
        <dbReference type="Proteomes" id="UP001501523"/>
    </source>
</evidence>
<name>A0ABN1IBR8_9GAMM</name>
<evidence type="ECO:0000313" key="1">
    <source>
        <dbReference type="EMBL" id="GAA0705343.1"/>
    </source>
</evidence>
<dbReference type="Proteomes" id="UP001501523">
    <property type="component" value="Unassembled WGS sequence"/>
</dbReference>
<comment type="caution">
    <text evidence="1">The sequence shown here is derived from an EMBL/GenBank/DDBJ whole genome shotgun (WGS) entry which is preliminary data.</text>
</comment>
<protein>
    <submittedName>
        <fullName evidence="1">Uncharacterized protein</fullName>
    </submittedName>
</protein>
<gene>
    <name evidence="1" type="ORF">GCM10009105_02710</name>
</gene>
<proteinExistence type="predicted"/>
<accession>A0ABN1IBR8</accession>
<sequence length="267" mass="30532">MWRVNDPDSSEWMASTPFGDSAYLRNQMQAWRLTLLQADFVRCLALSAWAKRRPVRLMSLELPRGATLDDCLLVCLRRCGWSTRDLGDEALRSCWELRIEFVAARAGLPAHYRVGPSYHDRLRLDLLLHTWERLSYREINAAIVEMVSAKLADATASFSQRLALPLPLLHGVVAERRAERAAERRSGAERRPLPFERSADEIRHLAITHTLESAAVLERILRRYGTAPMRTAQRHWARSHPTPAQVEFEGLRANLCRELWAPACEGD</sequence>
<dbReference type="EMBL" id="BAAAEU010000001">
    <property type="protein sequence ID" value="GAA0705343.1"/>
    <property type="molecule type" value="Genomic_DNA"/>
</dbReference>
<keyword evidence="2" id="KW-1185">Reference proteome</keyword>
<dbReference type="RefSeq" id="WP_343786367.1">
    <property type="nucleotide sequence ID" value="NZ_BAAAEU010000001.1"/>
</dbReference>
<organism evidence="1 2">
    <name type="scientific">Dokdonella soli</name>
    <dbReference type="NCBI Taxonomy" id="529810"/>
    <lineage>
        <taxon>Bacteria</taxon>
        <taxon>Pseudomonadati</taxon>
        <taxon>Pseudomonadota</taxon>
        <taxon>Gammaproteobacteria</taxon>
        <taxon>Lysobacterales</taxon>
        <taxon>Rhodanobacteraceae</taxon>
        <taxon>Dokdonella</taxon>
    </lineage>
</organism>
<reference evidence="1 2" key="1">
    <citation type="journal article" date="2019" name="Int. J. Syst. Evol. Microbiol.">
        <title>The Global Catalogue of Microorganisms (GCM) 10K type strain sequencing project: providing services to taxonomists for standard genome sequencing and annotation.</title>
        <authorList>
            <consortium name="The Broad Institute Genomics Platform"/>
            <consortium name="The Broad Institute Genome Sequencing Center for Infectious Disease"/>
            <person name="Wu L."/>
            <person name="Ma J."/>
        </authorList>
    </citation>
    <scope>NUCLEOTIDE SEQUENCE [LARGE SCALE GENOMIC DNA]</scope>
    <source>
        <strain evidence="1 2">JCM 15421</strain>
    </source>
</reference>